<dbReference type="Pfam" id="PF02714">
    <property type="entry name" value="RSN1_7TM"/>
    <property type="match status" value="1"/>
</dbReference>
<dbReference type="InterPro" id="IPR045122">
    <property type="entry name" value="Csc1-like"/>
</dbReference>
<name>A0A167ET38_9ASCO</name>
<feature type="transmembrane region" description="Helical" evidence="8">
    <location>
        <begin position="661"/>
        <end position="678"/>
    </location>
</feature>
<feature type="transmembrane region" description="Helical" evidence="8">
    <location>
        <begin position="633"/>
        <end position="655"/>
    </location>
</feature>
<dbReference type="GO" id="GO:0005886">
    <property type="term" value="C:plasma membrane"/>
    <property type="evidence" value="ECO:0007669"/>
    <property type="project" value="TreeGrafter"/>
</dbReference>
<reference evidence="13 14" key="1">
    <citation type="submission" date="2016-02" db="EMBL/GenBank/DDBJ databases">
        <title>Complete genome sequence and transcriptome regulation of the pentose utilising yeast Sugiyamaella lignohabitans.</title>
        <authorList>
            <person name="Bellasio M."/>
            <person name="Peymann A."/>
            <person name="Valli M."/>
            <person name="Sipitzky M."/>
            <person name="Graf A."/>
            <person name="Sauer M."/>
            <person name="Marx H."/>
            <person name="Mattanovich D."/>
        </authorList>
    </citation>
    <scope>NUCLEOTIDE SEQUENCE [LARGE SCALE GENOMIC DNA]</scope>
    <source>
        <strain evidence="13 14">CBS 10342</strain>
    </source>
</reference>
<evidence type="ECO:0000256" key="6">
    <source>
        <dbReference type="ARBA" id="ARBA00023136"/>
    </source>
</evidence>
<feature type="transmembrane region" description="Helical" evidence="8">
    <location>
        <begin position="521"/>
        <end position="554"/>
    </location>
</feature>
<feature type="transmembrane region" description="Helical" evidence="8">
    <location>
        <begin position="473"/>
        <end position="501"/>
    </location>
</feature>
<feature type="domain" description="CSC1/OSCA1-like 7TM region" evidence="9">
    <location>
        <begin position="381"/>
        <end position="652"/>
    </location>
</feature>
<dbReference type="KEGG" id="slb:AWJ20_2011"/>
<evidence type="ECO:0000259" key="10">
    <source>
        <dbReference type="Pfam" id="PF12621"/>
    </source>
</evidence>
<evidence type="ECO:0000256" key="4">
    <source>
        <dbReference type="ARBA" id="ARBA00022692"/>
    </source>
</evidence>
<dbReference type="InterPro" id="IPR003864">
    <property type="entry name" value="CSC1/OSCA1-like_7TM"/>
</dbReference>
<keyword evidence="5 8" id="KW-1133">Transmembrane helix</keyword>
<organism evidence="13 14">
    <name type="scientific">Sugiyamaella lignohabitans</name>
    <dbReference type="NCBI Taxonomy" id="796027"/>
    <lineage>
        <taxon>Eukaryota</taxon>
        <taxon>Fungi</taxon>
        <taxon>Dikarya</taxon>
        <taxon>Ascomycota</taxon>
        <taxon>Saccharomycotina</taxon>
        <taxon>Dipodascomycetes</taxon>
        <taxon>Dipodascales</taxon>
        <taxon>Trichomonascaceae</taxon>
        <taxon>Sugiyamaella</taxon>
    </lineage>
</organism>
<proteinExistence type="inferred from homology"/>
<keyword evidence="3" id="KW-0813">Transport</keyword>
<feature type="compositionally biased region" description="Polar residues" evidence="7">
    <location>
        <begin position="733"/>
        <end position="742"/>
    </location>
</feature>
<feature type="transmembrane region" description="Helical" evidence="8">
    <location>
        <begin position="428"/>
        <end position="452"/>
    </location>
</feature>
<evidence type="ECO:0000256" key="7">
    <source>
        <dbReference type="SAM" id="MobiDB-lite"/>
    </source>
</evidence>
<evidence type="ECO:0000259" key="9">
    <source>
        <dbReference type="Pfam" id="PF02714"/>
    </source>
</evidence>
<evidence type="ECO:0000256" key="2">
    <source>
        <dbReference type="ARBA" id="ARBA00007779"/>
    </source>
</evidence>
<comment type="similarity">
    <text evidence="2">Belongs to the CSC1 (TC 1.A.17) family.</text>
</comment>
<dbReference type="RefSeq" id="XP_018736900.1">
    <property type="nucleotide sequence ID" value="XM_018878937.1"/>
</dbReference>
<accession>A0A167ET38</accession>
<feature type="transmembrane region" description="Helical" evidence="8">
    <location>
        <begin position="592"/>
        <end position="612"/>
    </location>
</feature>
<evidence type="ECO:0000259" key="12">
    <source>
        <dbReference type="Pfam" id="PF14703"/>
    </source>
</evidence>
<dbReference type="InterPro" id="IPR032880">
    <property type="entry name" value="CSC1/OSCA1-like_N"/>
</dbReference>
<evidence type="ECO:0000313" key="13">
    <source>
        <dbReference type="EMBL" id="ANB14423.1"/>
    </source>
</evidence>
<feature type="transmembrane region" description="Helical" evidence="8">
    <location>
        <begin position="98"/>
        <end position="117"/>
    </location>
</feature>
<dbReference type="AlphaFoldDB" id="A0A167ET38"/>
<feature type="domain" description="CSC1/OSCA1-like cytosolic" evidence="12">
    <location>
        <begin position="191"/>
        <end position="369"/>
    </location>
</feature>
<keyword evidence="6 8" id="KW-0472">Membrane</keyword>
<evidence type="ECO:0000259" key="11">
    <source>
        <dbReference type="Pfam" id="PF13967"/>
    </source>
</evidence>
<feature type="transmembrane region" description="Helical" evidence="8">
    <location>
        <begin position="566"/>
        <end position="586"/>
    </location>
</feature>
<keyword evidence="4 8" id="KW-0812">Transmembrane</keyword>
<evidence type="ECO:0000256" key="8">
    <source>
        <dbReference type="SAM" id="Phobius"/>
    </source>
</evidence>
<sequence length="879" mass="97769">MGGSSSSSTSSGSTIGTTAVFNIAVFVIFVTAFLILRPRHKNVYQPRVIAKTVPDSSRPRPLATGNFVWFRDLLSRPDSEILRDAGLDGYFFLRYLRLIFFICLVGIILVYPVLLAVNATGGGTPQGVSNSGFDILSFVNVRNKNRYFAHVFIGYLFFGFILFSLYRELQYYVAVRQSVLTSPAYSNLVSSRTILLTTLPDEYMNSSKLANLFEGVKFVFINKNAKDLAKKVKQRGKLAGNIESAEVSLLKKAVSNRLKSEKKGASPIEGEDIDVYVPQKKRPTRRLKPIIGKKVDTIDHDSQELQEVNTEIEQLQSKYTSLPSLNSAFITFHTQEQAELGYQSLAHQQALHMAPRYIGITPDDVIWSNLRLKWWERLIKELGTTAIICALIIFWSIPVAFVGALSNIKALEKKLPWLDFLNNLPKPLMGLVTGLLPTILLAVLMMLLPIFIRLMGKLAGNPSKSRVEYYTQNAYFGFQVVQVFLVTTIASGASAVVVQIIEDPSSAMSLLATNLPKASNFYIAYFMLQGFTACGSMLLQIVSLILFYVLGFILDGTPRKKWNRNNVIGSLGWGTVFPVYTNLAVITITYSIISPLLLAFSGITFGLIYLAYLHNLMFVKSPSDGRGIYYARAILQTFTGLYIAEVCLLGLFLLAKSWGPLVLQAIFLGFTVFVNLSLKSAFSPLLFQLPRSLLRAEARDDNRKYSRSSAGSVIPSPDTSFEKNHNDAHPSSYPLTNEPSNAPIVNQSQVEAGRTKYGPIPSGGTIARFFKPHLYLTPEVLNQELLNAPVFHEPQAPLSDEEESVAYNHPAANAPNPVVWIPRDPWGLSAAQVQSLRERDVNVSDDGTWFDIDETKKKSKFGFTSSISEVPIWTQPPNY</sequence>
<dbReference type="Pfam" id="PF14703">
    <property type="entry name" value="PHM7_cyt"/>
    <property type="match status" value="1"/>
</dbReference>
<dbReference type="Pfam" id="PF12621">
    <property type="entry name" value="PHM7_ext"/>
    <property type="match status" value="1"/>
</dbReference>
<dbReference type="GeneID" id="30033877"/>
<feature type="transmembrane region" description="Helical" evidence="8">
    <location>
        <begin position="15"/>
        <end position="36"/>
    </location>
</feature>
<feature type="domain" description="10TM putative phosphate transporter extracellular tail" evidence="10">
    <location>
        <begin position="769"/>
        <end position="853"/>
    </location>
</feature>
<dbReference type="PANTHER" id="PTHR13018:SF26">
    <property type="entry name" value="DOMAIN PROTEIN, PUTATIVE (AFU_ORTHOLOGUE AFUA_5G10920)-RELATED"/>
    <property type="match status" value="1"/>
</dbReference>
<feature type="transmembrane region" description="Helical" evidence="8">
    <location>
        <begin position="147"/>
        <end position="166"/>
    </location>
</feature>
<comment type="subcellular location">
    <subcellularLocation>
        <location evidence="1">Membrane</location>
        <topology evidence="1">Multi-pass membrane protein</topology>
    </subcellularLocation>
</comment>
<dbReference type="Proteomes" id="UP000189580">
    <property type="component" value="Chromosome b"/>
</dbReference>
<evidence type="ECO:0000313" key="14">
    <source>
        <dbReference type="Proteomes" id="UP000189580"/>
    </source>
</evidence>
<evidence type="ECO:0000256" key="5">
    <source>
        <dbReference type="ARBA" id="ARBA00022989"/>
    </source>
</evidence>
<feature type="transmembrane region" description="Helical" evidence="8">
    <location>
        <begin position="382"/>
        <end position="408"/>
    </location>
</feature>
<dbReference type="EMBL" id="CP014503">
    <property type="protein sequence ID" value="ANB14423.1"/>
    <property type="molecule type" value="Genomic_DNA"/>
</dbReference>
<feature type="region of interest" description="Disordered" evidence="7">
    <location>
        <begin position="705"/>
        <end position="742"/>
    </location>
</feature>
<evidence type="ECO:0000256" key="1">
    <source>
        <dbReference type="ARBA" id="ARBA00004141"/>
    </source>
</evidence>
<feature type="domain" description="CSC1/OSCA1-like N-terminal transmembrane" evidence="11">
    <location>
        <begin position="15"/>
        <end position="168"/>
    </location>
</feature>
<gene>
    <name evidence="13" type="primary">RSN1</name>
    <name evidence="13" type="ORF">AWJ20_2011</name>
</gene>
<dbReference type="PANTHER" id="PTHR13018">
    <property type="entry name" value="PROBABLE MEMBRANE PROTEIN DUF221-RELATED"/>
    <property type="match status" value="1"/>
</dbReference>
<dbReference type="InterPro" id="IPR022257">
    <property type="entry name" value="PHM7_ext"/>
</dbReference>
<dbReference type="Pfam" id="PF13967">
    <property type="entry name" value="RSN1_TM"/>
    <property type="match status" value="1"/>
</dbReference>
<evidence type="ECO:0000256" key="3">
    <source>
        <dbReference type="ARBA" id="ARBA00022448"/>
    </source>
</evidence>
<dbReference type="OrthoDB" id="1076608at2759"/>
<protein>
    <submittedName>
        <fullName evidence="13">Rsn1p</fullName>
    </submittedName>
</protein>
<keyword evidence="14" id="KW-1185">Reference proteome</keyword>
<dbReference type="InterPro" id="IPR027815">
    <property type="entry name" value="CSC1/OSCA1-like_cyt"/>
</dbReference>
<dbReference type="GO" id="GO:0005227">
    <property type="term" value="F:calcium-activated cation channel activity"/>
    <property type="evidence" value="ECO:0007669"/>
    <property type="project" value="InterPro"/>
</dbReference>